<evidence type="ECO:0000256" key="1">
    <source>
        <dbReference type="ARBA" id="ARBA00004370"/>
    </source>
</evidence>
<comment type="caution">
    <text evidence="6">The sequence shown here is derived from an EMBL/GenBank/DDBJ whole genome shotgun (WGS) entry which is preliminary data.</text>
</comment>
<dbReference type="EMBL" id="CAUYUJ010018717">
    <property type="protein sequence ID" value="CAK0885796.1"/>
    <property type="molecule type" value="Genomic_DNA"/>
</dbReference>
<feature type="transmembrane region" description="Helical" evidence="5">
    <location>
        <begin position="26"/>
        <end position="48"/>
    </location>
</feature>
<dbReference type="InterPro" id="IPR023352">
    <property type="entry name" value="MAPEG-like_dom_sf"/>
</dbReference>
<dbReference type="InterPro" id="IPR001129">
    <property type="entry name" value="Membr-assoc_MAPEG"/>
</dbReference>
<evidence type="ECO:0000256" key="3">
    <source>
        <dbReference type="ARBA" id="ARBA00022989"/>
    </source>
</evidence>
<dbReference type="SUPFAM" id="SSF161084">
    <property type="entry name" value="MAPEG domain-like"/>
    <property type="match status" value="1"/>
</dbReference>
<evidence type="ECO:0000256" key="4">
    <source>
        <dbReference type="ARBA" id="ARBA00023136"/>
    </source>
</evidence>
<organism evidence="6 7">
    <name type="scientific">Prorocentrum cordatum</name>
    <dbReference type="NCBI Taxonomy" id="2364126"/>
    <lineage>
        <taxon>Eukaryota</taxon>
        <taxon>Sar</taxon>
        <taxon>Alveolata</taxon>
        <taxon>Dinophyceae</taxon>
        <taxon>Prorocentrales</taxon>
        <taxon>Prorocentraceae</taxon>
        <taxon>Prorocentrum</taxon>
    </lineage>
</organism>
<feature type="transmembrane region" description="Helical" evidence="5">
    <location>
        <begin position="193"/>
        <end position="214"/>
    </location>
</feature>
<evidence type="ECO:0000313" key="6">
    <source>
        <dbReference type="EMBL" id="CAK0885796.1"/>
    </source>
</evidence>
<sequence length="219" mass="23590">MARDSGKTPLGESDYKKMGMGDANLFIVYPAFQTVFALPGIIGAYYSLFVAKSDAPVAKVSNIAAANAGPMYLAWVFLKYATTSIGANLGTARRATGVNVPDQHVYKVVGGVADGAPVLMDDSHELYGQFNRAQRALQNFNETLPFFVGEFFLAGYVFPLATSICTAFAATFKLKGALDYTEERNKRMSGNMTANLFGGGLAGIIMVVGVRSTYLQFKR</sequence>
<dbReference type="Proteomes" id="UP001189429">
    <property type="component" value="Unassembled WGS sequence"/>
</dbReference>
<evidence type="ECO:0000256" key="5">
    <source>
        <dbReference type="SAM" id="Phobius"/>
    </source>
</evidence>
<feature type="transmembrane region" description="Helical" evidence="5">
    <location>
        <begin position="151"/>
        <end position="172"/>
    </location>
</feature>
<dbReference type="Pfam" id="PF01124">
    <property type="entry name" value="MAPEG"/>
    <property type="match status" value="1"/>
</dbReference>
<evidence type="ECO:0008006" key="8">
    <source>
        <dbReference type="Google" id="ProtNLM"/>
    </source>
</evidence>
<keyword evidence="4 5" id="KW-0472">Membrane</keyword>
<keyword evidence="3 5" id="KW-1133">Transmembrane helix</keyword>
<gene>
    <name evidence="6" type="ORF">PCOR1329_LOCUS67297</name>
</gene>
<accession>A0ABN9WLD9</accession>
<proteinExistence type="predicted"/>
<name>A0ABN9WLD9_9DINO</name>
<keyword evidence="7" id="KW-1185">Reference proteome</keyword>
<comment type="subcellular location">
    <subcellularLocation>
        <location evidence="1">Membrane</location>
    </subcellularLocation>
</comment>
<protein>
    <recommendedName>
        <fullName evidence="8">H(+)-exporting diphosphatase</fullName>
    </recommendedName>
</protein>
<dbReference type="Gene3D" id="1.20.120.550">
    <property type="entry name" value="Membrane associated eicosanoid/glutathione metabolism-like domain"/>
    <property type="match status" value="1"/>
</dbReference>
<evidence type="ECO:0000313" key="7">
    <source>
        <dbReference type="Proteomes" id="UP001189429"/>
    </source>
</evidence>
<evidence type="ECO:0000256" key="2">
    <source>
        <dbReference type="ARBA" id="ARBA00022692"/>
    </source>
</evidence>
<reference evidence="6" key="1">
    <citation type="submission" date="2023-10" db="EMBL/GenBank/DDBJ databases">
        <authorList>
            <person name="Chen Y."/>
            <person name="Shah S."/>
            <person name="Dougan E. K."/>
            <person name="Thang M."/>
            <person name="Chan C."/>
        </authorList>
    </citation>
    <scope>NUCLEOTIDE SEQUENCE [LARGE SCALE GENOMIC DNA]</scope>
</reference>
<keyword evidence="2 5" id="KW-0812">Transmembrane</keyword>